<name>A0A2H0U739_9BACT</name>
<reference evidence="2" key="1">
    <citation type="submission" date="2017-09" db="EMBL/GenBank/DDBJ databases">
        <title>Depth-based differentiation of microbial function through sediment-hosted aquifers and enrichment of novel symbionts in the deep terrestrial subsurface.</title>
        <authorList>
            <person name="Probst A.J."/>
            <person name="Ladd B."/>
            <person name="Jarett J.K."/>
            <person name="Geller-Mcgrath D.E."/>
            <person name="Sieber C.M.K."/>
            <person name="Emerson J.B."/>
            <person name="Anantharaman K."/>
            <person name="Thomas B.C."/>
            <person name="Malmstrom R."/>
            <person name="Stieglmeier M."/>
            <person name="Klingl A."/>
            <person name="Woyke T."/>
            <person name="Ryan C.M."/>
            <person name="Banfield J.F."/>
        </authorList>
    </citation>
    <scope>NUCLEOTIDE SEQUENCE [LARGE SCALE GENOMIC DNA]</scope>
</reference>
<proteinExistence type="predicted"/>
<protein>
    <recommendedName>
        <fullName evidence="3">SHS2 domain-containing protein</fullName>
    </recommendedName>
</protein>
<dbReference type="EMBL" id="PFBM01000021">
    <property type="protein sequence ID" value="PIR82228.1"/>
    <property type="molecule type" value="Genomic_DNA"/>
</dbReference>
<dbReference type="Proteomes" id="UP000231379">
    <property type="component" value="Unassembled WGS sequence"/>
</dbReference>
<accession>A0A2H0U739</accession>
<comment type="caution">
    <text evidence="1">The sequence shown here is derived from an EMBL/GenBank/DDBJ whole genome shotgun (WGS) entry which is preliminary data.</text>
</comment>
<organism evidence="1 2">
    <name type="scientific">Candidatus Kaiserbacteria bacterium CG10_big_fil_rev_8_21_14_0_10_59_10</name>
    <dbReference type="NCBI Taxonomy" id="1974612"/>
    <lineage>
        <taxon>Bacteria</taxon>
        <taxon>Candidatus Kaiseribacteriota</taxon>
    </lineage>
</organism>
<evidence type="ECO:0000313" key="2">
    <source>
        <dbReference type="Proteomes" id="UP000231379"/>
    </source>
</evidence>
<gene>
    <name evidence="1" type="ORF">COU20_03665</name>
</gene>
<evidence type="ECO:0000313" key="1">
    <source>
        <dbReference type="EMBL" id="PIR82228.1"/>
    </source>
</evidence>
<sequence length="392" mass="42564">MRWPFLVPGRLRANSVCAIADVESGGVGFAIAELSHTRQEPVRILAYERAVLPHGERGARHTASASLGLLSRVGARVLHSFAVSQAAQKHGHVASAHVILRAPWYSSETHRNDSVYPKAQAIRQRTITELAEQAIRESAGSSLPFESAVLRVLLNGYPTGKPIGKSAVELSVITLSSHSSAKMNARAHTAVSSLLPGRDVRVHSGMRASLAALHEILTRTNTFTIMIVGADMTECIVVRKDEVSQHVRIPFGTSAVIRELSGANGLPDETEHLFKAAFIDGEDSKATSALREKLARAEIEYASRFGAALGSLAERRRLPNECVLITHPFFAPWLETFVTRIDFSPFTVTTHPFNVEVLQNAHVAHAVAWSEDTPPDVAISLAALFVRAYVGK</sequence>
<evidence type="ECO:0008006" key="3">
    <source>
        <dbReference type="Google" id="ProtNLM"/>
    </source>
</evidence>
<dbReference type="AlphaFoldDB" id="A0A2H0U739"/>